<reference evidence="6" key="1">
    <citation type="submission" date="2020-07" db="EMBL/GenBank/DDBJ databases">
        <title>Ethylene signaling mediates host invasion by parasitic plants.</title>
        <authorList>
            <person name="Yoshida S."/>
        </authorList>
    </citation>
    <scope>NUCLEOTIDE SEQUENCE</scope>
    <source>
        <strain evidence="6">Okayama</strain>
    </source>
</reference>
<evidence type="ECO:0000256" key="3">
    <source>
        <dbReference type="ARBA" id="ARBA00022842"/>
    </source>
</evidence>
<keyword evidence="2" id="KW-0479">Metal-binding</keyword>
<dbReference type="Proteomes" id="UP000653305">
    <property type="component" value="Unassembled WGS sequence"/>
</dbReference>
<evidence type="ECO:0000256" key="4">
    <source>
        <dbReference type="ARBA" id="ARBA00023239"/>
    </source>
</evidence>
<sequence>MGLSKQLKLSRNQPLKWHMWLTVALWDPKWSKQRIMLTKPISLVYAVDDIFDLYGTLQELTLFTEAVNQWDMNAAEKLPGYMRTCFMAVYDTTHEISRMVFEEHGWNPIEFLIKEWRNLFNAFLKEAKWFSSGEMPKAKEYLKNGVISSGVVMVLAHLFFLMGNCLTKETEILLSNDGVTYSVAKLLRLVDDLGTAQDEQQEGYDGSYIECYMKEHDGHSLESVHEHVMAMVSDTWETLNKQGLCSTSPFSPSFRKACLNAARMVPTMYGYGENHRLPVLEHHIKSLLRDTTFTKSIME</sequence>
<name>A0A830CBB4_9LAMI</name>
<evidence type="ECO:0000313" key="7">
    <source>
        <dbReference type="Proteomes" id="UP000653305"/>
    </source>
</evidence>
<organism evidence="6 7">
    <name type="scientific">Phtheirospermum japonicum</name>
    <dbReference type="NCBI Taxonomy" id="374723"/>
    <lineage>
        <taxon>Eukaryota</taxon>
        <taxon>Viridiplantae</taxon>
        <taxon>Streptophyta</taxon>
        <taxon>Embryophyta</taxon>
        <taxon>Tracheophyta</taxon>
        <taxon>Spermatophyta</taxon>
        <taxon>Magnoliopsida</taxon>
        <taxon>eudicotyledons</taxon>
        <taxon>Gunneridae</taxon>
        <taxon>Pentapetalae</taxon>
        <taxon>asterids</taxon>
        <taxon>lamiids</taxon>
        <taxon>Lamiales</taxon>
        <taxon>Orobanchaceae</taxon>
        <taxon>Orobanchaceae incertae sedis</taxon>
        <taxon>Phtheirospermum</taxon>
    </lineage>
</organism>
<dbReference type="PANTHER" id="PTHR31225:SF0">
    <property type="entry name" value="S-(+)-LINALOOL SYNTHASE, CHLOROPLASTIC"/>
    <property type="match status" value="1"/>
</dbReference>
<protein>
    <submittedName>
        <fullName evidence="6">Probable terpene synthase 13</fullName>
    </submittedName>
</protein>
<keyword evidence="7" id="KW-1185">Reference proteome</keyword>
<evidence type="ECO:0000259" key="5">
    <source>
        <dbReference type="Pfam" id="PF03936"/>
    </source>
</evidence>
<dbReference type="SFLD" id="SFLDG01019">
    <property type="entry name" value="Terpene_Cyclase_Like_1_C_Termi"/>
    <property type="match status" value="1"/>
</dbReference>
<dbReference type="InterPro" id="IPR005630">
    <property type="entry name" value="Terpene_synthase_metal-bd"/>
</dbReference>
<accession>A0A830CBB4</accession>
<keyword evidence="4" id="KW-0456">Lyase</keyword>
<keyword evidence="3" id="KW-0460">Magnesium</keyword>
<dbReference type="Gene3D" id="1.10.600.10">
    <property type="entry name" value="Farnesyl Diphosphate Synthase"/>
    <property type="match status" value="1"/>
</dbReference>
<dbReference type="EMBL" id="BMAC01000278">
    <property type="protein sequence ID" value="GFP92435.1"/>
    <property type="molecule type" value="Genomic_DNA"/>
</dbReference>
<dbReference type="OrthoDB" id="1921927at2759"/>
<dbReference type="AlphaFoldDB" id="A0A830CBB4"/>
<comment type="caution">
    <text evidence="6">The sequence shown here is derived from an EMBL/GenBank/DDBJ whole genome shotgun (WGS) entry which is preliminary data.</text>
</comment>
<evidence type="ECO:0000256" key="2">
    <source>
        <dbReference type="ARBA" id="ARBA00022723"/>
    </source>
</evidence>
<dbReference type="GO" id="GO:0000287">
    <property type="term" value="F:magnesium ion binding"/>
    <property type="evidence" value="ECO:0007669"/>
    <property type="project" value="InterPro"/>
</dbReference>
<dbReference type="Pfam" id="PF03936">
    <property type="entry name" value="Terpene_synth_C"/>
    <property type="match status" value="1"/>
</dbReference>
<comment type="cofactor">
    <cofactor evidence="1">
        <name>Mg(2+)</name>
        <dbReference type="ChEBI" id="CHEBI:18420"/>
    </cofactor>
</comment>
<dbReference type="PANTHER" id="PTHR31225">
    <property type="entry name" value="OS04G0344100 PROTEIN-RELATED"/>
    <property type="match status" value="1"/>
</dbReference>
<dbReference type="InterPro" id="IPR008949">
    <property type="entry name" value="Isoprenoid_synthase_dom_sf"/>
</dbReference>
<evidence type="ECO:0000313" key="6">
    <source>
        <dbReference type="EMBL" id="GFP92435.1"/>
    </source>
</evidence>
<dbReference type="InterPro" id="IPR050148">
    <property type="entry name" value="Terpene_synthase-like"/>
</dbReference>
<dbReference type="GO" id="GO:0016114">
    <property type="term" value="P:terpenoid biosynthetic process"/>
    <property type="evidence" value="ECO:0007669"/>
    <property type="project" value="InterPro"/>
</dbReference>
<gene>
    <name evidence="6" type="ORF">PHJA_001387700</name>
</gene>
<evidence type="ECO:0000256" key="1">
    <source>
        <dbReference type="ARBA" id="ARBA00001946"/>
    </source>
</evidence>
<dbReference type="SUPFAM" id="SSF48576">
    <property type="entry name" value="Terpenoid synthases"/>
    <property type="match status" value="1"/>
</dbReference>
<proteinExistence type="predicted"/>
<dbReference type="SFLD" id="SFLDS00005">
    <property type="entry name" value="Isoprenoid_Synthase_Type_I"/>
    <property type="match status" value="1"/>
</dbReference>
<dbReference type="InterPro" id="IPR034741">
    <property type="entry name" value="Terpene_cyclase-like_1_C"/>
</dbReference>
<feature type="domain" description="Terpene synthase metal-binding" evidence="5">
    <location>
        <begin position="1"/>
        <end position="237"/>
    </location>
</feature>
<dbReference type="GO" id="GO:0010333">
    <property type="term" value="F:terpene synthase activity"/>
    <property type="evidence" value="ECO:0007669"/>
    <property type="project" value="InterPro"/>
</dbReference>